<organism evidence="4 5">
    <name type="scientific">Streptosporangium roseum (strain ATCC 12428 / DSM 43021 / JCM 3005 / KCTC 9067 / NCIMB 10171 / NRRL 2505 / NI 9100)</name>
    <dbReference type="NCBI Taxonomy" id="479432"/>
    <lineage>
        <taxon>Bacteria</taxon>
        <taxon>Bacillati</taxon>
        <taxon>Actinomycetota</taxon>
        <taxon>Actinomycetes</taxon>
        <taxon>Streptosporangiales</taxon>
        <taxon>Streptosporangiaceae</taxon>
        <taxon>Streptosporangium</taxon>
    </lineage>
</organism>
<evidence type="ECO:0000313" key="5">
    <source>
        <dbReference type="Proteomes" id="UP000002029"/>
    </source>
</evidence>
<keyword evidence="5" id="KW-1185">Reference proteome</keyword>
<evidence type="ECO:0000256" key="2">
    <source>
        <dbReference type="ARBA" id="ARBA00049106"/>
    </source>
</evidence>
<name>D2BBX2_STRRD</name>
<dbReference type="HOGENOM" id="CLU_114921_2_1_11"/>
<dbReference type="KEGG" id="sro:Sros_5225"/>
<proteinExistence type="inferred from homology"/>
<protein>
    <recommendedName>
        <fullName evidence="6">Deazaflavin-dependent nitroreductase family protein</fullName>
    </recommendedName>
</protein>
<dbReference type="InterPro" id="IPR012349">
    <property type="entry name" value="Split_barrel_FMN-bd"/>
</dbReference>
<dbReference type="STRING" id="479432.Sros_5225"/>
<dbReference type="Proteomes" id="UP000002029">
    <property type="component" value="Chromosome"/>
</dbReference>
<evidence type="ECO:0000256" key="3">
    <source>
        <dbReference type="SAM" id="MobiDB-lite"/>
    </source>
</evidence>
<dbReference type="Gene3D" id="2.30.110.10">
    <property type="entry name" value="Electron Transport, Fmn-binding Protein, Chain A"/>
    <property type="match status" value="1"/>
</dbReference>
<dbReference type="InterPro" id="IPR004378">
    <property type="entry name" value="F420H2_quin_Rdtase"/>
</dbReference>
<evidence type="ECO:0000256" key="1">
    <source>
        <dbReference type="ARBA" id="ARBA00008710"/>
    </source>
</evidence>
<dbReference type="PANTHER" id="PTHR39428:SF3">
    <property type="entry name" value="DEAZAFLAVIN-DEPENDENT NITROREDUCTASE"/>
    <property type="match status" value="1"/>
</dbReference>
<evidence type="ECO:0008006" key="6">
    <source>
        <dbReference type="Google" id="ProtNLM"/>
    </source>
</evidence>
<dbReference type="AlphaFoldDB" id="D2BBX2"/>
<feature type="region of interest" description="Disordered" evidence="3">
    <location>
        <begin position="133"/>
        <end position="154"/>
    </location>
</feature>
<comment type="similarity">
    <text evidence="1">Belongs to the F420H(2)-dependent quinone reductase family.</text>
</comment>
<reference evidence="4 5" key="1">
    <citation type="journal article" date="2010" name="Stand. Genomic Sci.">
        <title>Complete genome sequence of Streptosporangium roseum type strain (NI 9100).</title>
        <authorList>
            <person name="Nolan M."/>
            <person name="Sikorski J."/>
            <person name="Jando M."/>
            <person name="Lucas S."/>
            <person name="Lapidus A."/>
            <person name="Glavina Del Rio T."/>
            <person name="Chen F."/>
            <person name="Tice H."/>
            <person name="Pitluck S."/>
            <person name="Cheng J.F."/>
            <person name="Chertkov O."/>
            <person name="Sims D."/>
            <person name="Meincke L."/>
            <person name="Brettin T."/>
            <person name="Han C."/>
            <person name="Detter J.C."/>
            <person name="Bruce D."/>
            <person name="Goodwin L."/>
            <person name="Land M."/>
            <person name="Hauser L."/>
            <person name="Chang Y.J."/>
            <person name="Jeffries C.D."/>
            <person name="Ivanova N."/>
            <person name="Mavromatis K."/>
            <person name="Mikhailova N."/>
            <person name="Chen A."/>
            <person name="Palaniappan K."/>
            <person name="Chain P."/>
            <person name="Rohde M."/>
            <person name="Goker M."/>
            <person name="Bristow J."/>
            <person name="Eisen J.A."/>
            <person name="Markowitz V."/>
            <person name="Hugenholtz P."/>
            <person name="Kyrpides N.C."/>
            <person name="Klenk H.P."/>
        </authorList>
    </citation>
    <scope>NUCLEOTIDE SEQUENCE [LARGE SCALE GENOMIC DNA]</scope>
    <source>
        <strain evidence="5">ATCC 12428 / DSM 43021 / JCM 3005 / NI 9100</strain>
    </source>
</reference>
<dbReference type="Pfam" id="PF04075">
    <property type="entry name" value="F420H2_quin_red"/>
    <property type="match status" value="1"/>
</dbReference>
<dbReference type="eggNOG" id="COG0748">
    <property type="taxonomic scope" value="Bacteria"/>
</dbReference>
<dbReference type="OrthoDB" id="8225825at2"/>
<comment type="catalytic activity">
    <reaction evidence="2">
        <text>oxidized coenzyme F420-(gamma-L-Glu)(n) + a quinol + H(+) = reduced coenzyme F420-(gamma-L-Glu)(n) + a quinone</text>
        <dbReference type="Rhea" id="RHEA:39663"/>
        <dbReference type="Rhea" id="RHEA-COMP:12939"/>
        <dbReference type="Rhea" id="RHEA-COMP:14378"/>
        <dbReference type="ChEBI" id="CHEBI:15378"/>
        <dbReference type="ChEBI" id="CHEBI:24646"/>
        <dbReference type="ChEBI" id="CHEBI:132124"/>
        <dbReference type="ChEBI" id="CHEBI:133980"/>
        <dbReference type="ChEBI" id="CHEBI:139511"/>
    </reaction>
</comment>
<accession>D2BBX2</accession>
<dbReference type="GO" id="GO:0005886">
    <property type="term" value="C:plasma membrane"/>
    <property type="evidence" value="ECO:0007669"/>
    <property type="project" value="TreeGrafter"/>
</dbReference>
<sequence>MTQNQQVGKRKPGTPGALSRWMQQKMNARMNRKIRRGHGKFMKMDVLILNTVGRRSGQPRETPVAWFGDGEDAWLIVASGGGSRHPDWHVNLMAHPDRASVELPGRDTVPVTPYVLDGAERERAWKSITAAQPRYEKYQNNSDREYPVVRLTPR</sequence>
<dbReference type="PANTHER" id="PTHR39428">
    <property type="entry name" value="F420H(2)-DEPENDENT QUINONE REDUCTASE RV1261C"/>
    <property type="match status" value="1"/>
</dbReference>
<dbReference type="EMBL" id="CP001814">
    <property type="protein sequence ID" value="ACZ87995.1"/>
    <property type="molecule type" value="Genomic_DNA"/>
</dbReference>
<dbReference type="RefSeq" id="WP_012891732.1">
    <property type="nucleotide sequence ID" value="NC_013595.1"/>
</dbReference>
<dbReference type="SUPFAM" id="SSF50475">
    <property type="entry name" value="FMN-binding split barrel"/>
    <property type="match status" value="1"/>
</dbReference>
<gene>
    <name evidence="4" type="ordered locus">Sros_5225</name>
</gene>
<dbReference type="GO" id="GO:0070967">
    <property type="term" value="F:coenzyme F420 binding"/>
    <property type="evidence" value="ECO:0007669"/>
    <property type="project" value="TreeGrafter"/>
</dbReference>
<dbReference type="NCBIfam" id="TIGR00026">
    <property type="entry name" value="hi_GC_TIGR00026"/>
    <property type="match status" value="1"/>
</dbReference>
<dbReference type="GO" id="GO:0016491">
    <property type="term" value="F:oxidoreductase activity"/>
    <property type="evidence" value="ECO:0007669"/>
    <property type="project" value="InterPro"/>
</dbReference>
<feature type="compositionally biased region" description="Basic and acidic residues" evidence="3">
    <location>
        <begin position="134"/>
        <end position="147"/>
    </location>
</feature>
<evidence type="ECO:0000313" key="4">
    <source>
        <dbReference type="EMBL" id="ACZ87995.1"/>
    </source>
</evidence>